<name>A0AC35U362_9BILA</name>
<evidence type="ECO:0000313" key="2">
    <source>
        <dbReference type="WBParaSite" id="RSKR_0000703500.1"/>
    </source>
</evidence>
<accession>A0AC35U362</accession>
<reference evidence="2" key="1">
    <citation type="submission" date="2016-11" db="UniProtKB">
        <authorList>
            <consortium name="WormBaseParasite"/>
        </authorList>
    </citation>
    <scope>IDENTIFICATION</scope>
    <source>
        <strain evidence="2">KR3021</strain>
    </source>
</reference>
<dbReference type="WBParaSite" id="RSKR_0000703500.1">
    <property type="protein sequence ID" value="RSKR_0000703500.1"/>
    <property type="gene ID" value="RSKR_0000703500"/>
</dbReference>
<dbReference type="Proteomes" id="UP000095286">
    <property type="component" value="Unplaced"/>
</dbReference>
<evidence type="ECO:0000313" key="1">
    <source>
        <dbReference type="Proteomes" id="UP000095286"/>
    </source>
</evidence>
<organism evidence="1 2">
    <name type="scientific">Rhabditophanes sp. KR3021</name>
    <dbReference type="NCBI Taxonomy" id="114890"/>
    <lineage>
        <taxon>Eukaryota</taxon>
        <taxon>Metazoa</taxon>
        <taxon>Ecdysozoa</taxon>
        <taxon>Nematoda</taxon>
        <taxon>Chromadorea</taxon>
        <taxon>Rhabditida</taxon>
        <taxon>Tylenchina</taxon>
        <taxon>Panagrolaimomorpha</taxon>
        <taxon>Strongyloidoidea</taxon>
        <taxon>Alloionematidae</taxon>
        <taxon>Rhabditophanes</taxon>
    </lineage>
</organism>
<protein>
    <submittedName>
        <fullName evidence="2">MTS domain-containing protein</fullName>
    </submittedName>
</protein>
<proteinExistence type="predicted"/>
<sequence length="773" mass="85954">MKIRMKRKQLEWYLSELEGFGSPKINLEQYTTSASLCTDIILSINDLVGIRGKDIADLGCGPGMLLYSGCVFDPKSARGFEIDTDAVNACNRNREICEIDEDLDFQIIQTDVFDDTVMEPHYEQYDIVISNPPFGTKENAGIDMDFVDVGIHLLKPGGSLFSLHKSSTRSHVLKKGNGIAGVRATCIAQLNWNLDKTYGFHKHASKDIAVDLIRFEKLRVKVKGEEEIQNNEDQVTPVQNGQFVQNEGDQLTTPKSGDEQLDTVPNESEQLITAKSEEEQLDIAQNEDEKLFAAKKDGAGEQNDSGQLNDVEMKRKQLEWYLSELEGFGSPKINLEQYTTSASLCTDIILSINDLVGIRGKDIADLGCGPGMLLYSGCVFDPKSARGFEIDTDAVNACNRNREICEIDEDLDFQIIQTDVFDDTVMEPHYEQYDIVISNPPFGTKENAGIDMDFVDVGIHLLKPGGSLFSLHKSSTRSHVLKKGNGIAGVRATCIAQLNWNLDKTYGFHKHASKDIAVDLIRFEKLRVKVKGEEEIQNNEDQVAPVQNGQFVQNEEDQLTTPKSGDGQLDTVPNESEQLMTAKREEEQLDTAQNEDEKLFAAKKDAAGEQNDSGQLNDVEFVTAPDIEYAIMMPDDTTGVKVKGEEEIQNNEDQVTPVQNGQFVQNEGDQLTTPKSGDEQLDTVPNESEQLITAKSEEEQLDIAQNEDEKLFAAKKDGAGEQNDSGQLNDVEFVTAPDIEYVIMMPDDATDTQAPAHDRLVPWLEVMQVLPDE</sequence>